<dbReference type="AlphaFoldDB" id="A0A8X7NBX9"/>
<reference evidence="1" key="2">
    <citation type="journal article" date="2019" name="IMA Fungus">
        <title>Genome sequencing and comparison of five Tilletia species to identify candidate genes for the detection of regulated species infecting wheat.</title>
        <authorList>
            <person name="Nguyen H.D.T."/>
            <person name="Sultana T."/>
            <person name="Kesanakurti P."/>
            <person name="Hambleton S."/>
        </authorList>
    </citation>
    <scope>NUCLEOTIDE SEQUENCE</scope>
    <source>
        <strain evidence="1">DAOMC 236422</strain>
    </source>
</reference>
<dbReference type="Proteomes" id="UP000078113">
    <property type="component" value="Unassembled WGS sequence"/>
</dbReference>
<accession>A0A8X7NBX9</accession>
<name>A0A8X7NBX9_9BASI</name>
<comment type="caution">
    <text evidence="1">The sequence shown here is derived from an EMBL/GenBank/DDBJ whole genome shotgun (WGS) entry which is preliminary data.</text>
</comment>
<sequence length="127" mass="13359">MLERGNCLSPSTSTSSVAGPEHLVVPALCQPSLLADLPNHDTISTLLAKHIPPHIRHARDTTRARVAVAMGHPETDDIPSELCASSFSSSADGRPTAAIHSFYSPILCSRPPSLWTSAPPTPSNTSA</sequence>
<organism evidence="1 2">
    <name type="scientific">Tilletia walkeri</name>
    <dbReference type="NCBI Taxonomy" id="117179"/>
    <lineage>
        <taxon>Eukaryota</taxon>
        <taxon>Fungi</taxon>
        <taxon>Dikarya</taxon>
        <taxon>Basidiomycota</taxon>
        <taxon>Ustilaginomycotina</taxon>
        <taxon>Exobasidiomycetes</taxon>
        <taxon>Tilletiales</taxon>
        <taxon>Tilletiaceae</taxon>
        <taxon>Tilletia</taxon>
    </lineage>
</organism>
<protein>
    <submittedName>
        <fullName evidence="1">Uncharacterized protein</fullName>
    </submittedName>
</protein>
<evidence type="ECO:0000313" key="2">
    <source>
        <dbReference type="Proteomes" id="UP000078113"/>
    </source>
</evidence>
<keyword evidence="2" id="KW-1185">Reference proteome</keyword>
<proteinExistence type="predicted"/>
<gene>
    <name evidence="1" type="ORF">A4X09_0g3112</name>
</gene>
<dbReference type="EMBL" id="LWDG02000104">
    <property type="protein sequence ID" value="KAE8269215.1"/>
    <property type="molecule type" value="Genomic_DNA"/>
</dbReference>
<evidence type="ECO:0000313" key="1">
    <source>
        <dbReference type="EMBL" id="KAE8269215.1"/>
    </source>
</evidence>
<reference evidence="1" key="1">
    <citation type="submission" date="2016-04" db="EMBL/GenBank/DDBJ databases">
        <authorList>
            <person name="Nguyen H.D."/>
            <person name="Samba Siva P."/>
            <person name="Cullis J."/>
            <person name="Levesque C.A."/>
            <person name="Hambleton S."/>
        </authorList>
    </citation>
    <scope>NUCLEOTIDE SEQUENCE</scope>
    <source>
        <strain evidence="1">DAOMC 236422</strain>
    </source>
</reference>